<evidence type="ECO:0000313" key="2">
    <source>
        <dbReference type="EMBL" id="OBS07944.1"/>
    </source>
</evidence>
<dbReference type="RefSeq" id="WP_052064526.1">
    <property type="nucleotide sequence ID" value="NZ_JQSG02000006.1"/>
</dbReference>
<dbReference type="Proteomes" id="UP000029273">
    <property type="component" value="Unassembled WGS sequence"/>
</dbReference>
<protein>
    <recommendedName>
        <fullName evidence="4">Purine nucleoside permease</fullName>
    </recommendedName>
</protein>
<evidence type="ECO:0000256" key="1">
    <source>
        <dbReference type="SAM" id="SignalP"/>
    </source>
</evidence>
<organism evidence="2 3">
    <name type="scientific">Acidihalobacter prosperus</name>
    <dbReference type="NCBI Taxonomy" id="160660"/>
    <lineage>
        <taxon>Bacteria</taxon>
        <taxon>Pseudomonadati</taxon>
        <taxon>Pseudomonadota</taxon>
        <taxon>Gammaproteobacteria</taxon>
        <taxon>Chromatiales</taxon>
        <taxon>Ectothiorhodospiraceae</taxon>
        <taxon>Acidihalobacter</taxon>
    </lineage>
</organism>
<dbReference type="Gene3D" id="3.40.50.1580">
    <property type="entry name" value="Nucleoside phosphorylase domain"/>
    <property type="match status" value="1"/>
</dbReference>
<gene>
    <name evidence="2" type="ORF">Thpro_022194</name>
</gene>
<name>A0A1A6C059_9GAMM</name>
<dbReference type="OrthoDB" id="109937at2"/>
<feature type="signal peptide" evidence="1">
    <location>
        <begin position="1"/>
        <end position="21"/>
    </location>
</feature>
<dbReference type="PANTHER" id="PTHR38643">
    <property type="entry name" value="PURINE NUCLEOSIDE PERMEASE C285.05-RELATED"/>
    <property type="match status" value="1"/>
</dbReference>
<dbReference type="GO" id="GO:0003824">
    <property type="term" value="F:catalytic activity"/>
    <property type="evidence" value="ECO:0007669"/>
    <property type="project" value="InterPro"/>
</dbReference>
<dbReference type="GO" id="GO:0055085">
    <property type="term" value="P:transmembrane transport"/>
    <property type="evidence" value="ECO:0007669"/>
    <property type="project" value="InterPro"/>
</dbReference>
<dbReference type="GO" id="GO:0009116">
    <property type="term" value="P:nucleoside metabolic process"/>
    <property type="evidence" value="ECO:0007669"/>
    <property type="project" value="InterPro"/>
</dbReference>
<reference evidence="2 3" key="1">
    <citation type="journal article" date="2014" name="Genome Announc.">
        <title>Draft Genome Sequence of the Iron-Oxidizing, Acidophilic, and Halotolerant 'Thiobacillus prosperus' Type Strain DSM 5130.</title>
        <authorList>
            <person name="Ossandon F.J."/>
            <person name="Cardenas J.P."/>
            <person name="Corbett M."/>
            <person name="Quatrini R."/>
            <person name="Holmes D.S."/>
            <person name="Watkin E."/>
        </authorList>
    </citation>
    <scope>NUCLEOTIDE SEQUENCE [LARGE SCALE GENOMIC DNA]</scope>
    <source>
        <strain evidence="2 3">DSM 5130</strain>
    </source>
</reference>
<evidence type="ECO:0008006" key="4">
    <source>
        <dbReference type="Google" id="ProtNLM"/>
    </source>
</evidence>
<accession>A0A1A6C059</accession>
<proteinExistence type="predicted"/>
<keyword evidence="3" id="KW-1185">Reference proteome</keyword>
<dbReference type="InterPro" id="IPR009486">
    <property type="entry name" value="Pur_nuclsid_perm"/>
</dbReference>
<dbReference type="STRING" id="160660.BJI67_02645"/>
<comment type="caution">
    <text evidence="2">The sequence shown here is derived from an EMBL/GenBank/DDBJ whole genome shotgun (WGS) entry which is preliminary data.</text>
</comment>
<dbReference type="PANTHER" id="PTHR38643:SF1">
    <property type="entry name" value="PURINE NUCLEOSIDE PERMEASE C285.05-RELATED"/>
    <property type="match status" value="1"/>
</dbReference>
<dbReference type="AlphaFoldDB" id="A0A1A6C059"/>
<evidence type="ECO:0000313" key="3">
    <source>
        <dbReference type="Proteomes" id="UP000029273"/>
    </source>
</evidence>
<feature type="chain" id="PRO_5008343168" description="Purine nucleoside permease" evidence="1">
    <location>
        <begin position="22"/>
        <end position="338"/>
    </location>
</feature>
<sequence>MKRLLTRLLLGLLLVAPGAFAAIPVKVMVLAAFPPELAPWLKHMKHPTELKIAGTYAPVWCDARQVCVTETGEAQVNSATTVSALLASSQLDMTQALVLRAGIAGGPPWGQDTLGGAYWSDWVISWDLGHHLTAMSHGQPEPRFLPLGDDQPPLGTEAFKLNPWLVNLAFEVTREIPLADDLPAMNNRKLYAGQANRQPQVGIGATVTGDDFWSGVELSRLAQQIVDYYTHGAARYVTTAMEETGDADAMARRGLLSHYLSLRTISDFDQPPPGETAAAWLLEHNYPGGRIAFENAYRVGNAFVDYVLAHPKQIAQAMRADRVPATHYPLSASEAMGK</sequence>
<dbReference type="InterPro" id="IPR035994">
    <property type="entry name" value="Nucleoside_phosphorylase_sf"/>
</dbReference>
<keyword evidence="1" id="KW-0732">Signal</keyword>
<dbReference type="SUPFAM" id="SSF53167">
    <property type="entry name" value="Purine and uridine phosphorylases"/>
    <property type="match status" value="1"/>
</dbReference>
<dbReference type="Pfam" id="PF06516">
    <property type="entry name" value="NUP"/>
    <property type="match status" value="1"/>
</dbReference>
<dbReference type="EMBL" id="JQSG02000006">
    <property type="protein sequence ID" value="OBS07944.1"/>
    <property type="molecule type" value="Genomic_DNA"/>
</dbReference>